<dbReference type="InterPro" id="IPR012332">
    <property type="entry name" value="Autotransporter_pectin_lyase_C"/>
</dbReference>
<name>A0ABP8PYP1_9GAMM</name>
<evidence type="ECO:0008006" key="3">
    <source>
        <dbReference type="Google" id="ProtNLM"/>
    </source>
</evidence>
<organism evidence="1 2">
    <name type="scientific">Pseudaeromonas paramecii</name>
    <dbReference type="NCBI Taxonomy" id="2138166"/>
    <lineage>
        <taxon>Bacteria</taxon>
        <taxon>Pseudomonadati</taxon>
        <taxon>Pseudomonadota</taxon>
        <taxon>Gammaproteobacteria</taxon>
        <taxon>Aeromonadales</taxon>
        <taxon>Aeromonadaceae</taxon>
        <taxon>Pseudaeromonas</taxon>
    </lineage>
</organism>
<accession>A0ABP8PYP1</accession>
<evidence type="ECO:0000313" key="2">
    <source>
        <dbReference type="Proteomes" id="UP001501321"/>
    </source>
</evidence>
<protein>
    <recommendedName>
        <fullName evidence="3">Autotransporter outer membrane beta-barrel domain-containing protein</fullName>
    </recommendedName>
</protein>
<reference evidence="2" key="1">
    <citation type="journal article" date="2019" name="Int. J. Syst. Evol. Microbiol.">
        <title>The Global Catalogue of Microorganisms (GCM) 10K type strain sequencing project: providing services to taxonomists for standard genome sequencing and annotation.</title>
        <authorList>
            <consortium name="The Broad Institute Genomics Platform"/>
            <consortium name="The Broad Institute Genome Sequencing Center for Infectious Disease"/>
            <person name="Wu L."/>
            <person name="Ma J."/>
        </authorList>
    </citation>
    <scope>NUCLEOTIDE SEQUENCE [LARGE SCALE GENOMIC DNA]</scope>
    <source>
        <strain evidence="2">JCM 32226</strain>
    </source>
</reference>
<dbReference type="InterPro" id="IPR011050">
    <property type="entry name" value="Pectin_lyase_fold/virulence"/>
</dbReference>
<gene>
    <name evidence="1" type="ORF">GCM10023095_06790</name>
</gene>
<proteinExistence type="predicted"/>
<evidence type="ECO:0000313" key="1">
    <source>
        <dbReference type="EMBL" id="GAA4494715.1"/>
    </source>
</evidence>
<keyword evidence="2" id="KW-1185">Reference proteome</keyword>
<dbReference type="EMBL" id="BAABFC010000003">
    <property type="protein sequence ID" value="GAA4494715.1"/>
    <property type="molecule type" value="Genomic_DNA"/>
</dbReference>
<dbReference type="Gene3D" id="2.160.20.20">
    <property type="match status" value="1"/>
</dbReference>
<sequence length="382" mass="39222">MLAAGQQLKGGVYGSSQADENAIRADGNTRARLLDVTVEKNAGAASNNEASSFYGLNAAVLALGQAHLTLEGGSVQASAEGATGVFAYDGATIYLQDTDIQVTGGNAGGIEVAGGGTLYARNLTVSSADKAAIRSDRGGGKLLVEGGRYRTQGHLGAPVIYSTADIQVHDASLMALDSEAVVIEGFNSVSLVNSQLSGHMQGSYDPAASDNPRTVMLYQSMSGDANEGTSHFSMQGGSLASGNGDLFYVTNTASIIDLHQVAVTPAQGAWLLKVAGNDGARGWGRVGANGGRCTLNLTAQLLTGDIRVDAISSLTLNLRRGSVLTGTINADGTQAQSLVVSLDAGSRWILTQDSHITALQGDHQGLDLNGHQLYVAGQPFTP</sequence>
<dbReference type="SUPFAM" id="SSF51126">
    <property type="entry name" value="Pectin lyase-like"/>
    <property type="match status" value="1"/>
</dbReference>
<comment type="caution">
    <text evidence="1">The sequence shown here is derived from an EMBL/GenBank/DDBJ whole genome shotgun (WGS) entry which is preliminary data.</text>
</comment>
<dbReference type="Proteomes" id="UP001501321">
    <property type="component" value="Unassembled WGS sequence"/>
</dbReference>